<dbReference type="HOGENOM" id="CLU_005316_0_4_4"/>
<dbReference type="PROSITE" id="PS51686">
    <property type="entry name" value="SAM_MT_RSMB_NOP"/>
    <property type="match status" value="1"/>
</dbReference>
<keyword evidence="8" id="KW-1185">Reference proteome</keyword>
<dbReference type="GO" id="GO:0003723">
    <property type="term" value="F:RNA binding"/>
    <property type="evidence" value="ECO:0007669"/>
    <property type="project" value="UniProtKB-UniRule"/>
</dbReference>
<dbReference type="KEGG" id="kde:CDSE_0074"/>
<dbReference type="GO" id="GO:0008173">
    <property type="term" value="F:RNA methyltransferase activity"/>
    <property type="evidence" value="ECO:0007669"/>
    <property type="project" value="InterPro"/>
</dbReference>
<keyword evidence="3 5" id="KW-0949">S-adenosyl-L-methionine</keyword>
<sequence length="439" mass="50659">MKFHFKKNTLAAHMYISSCAIEEVLKGYSLTLYLDNMDYEFRSAVQDLSFHAMRYLGWADCVGKYLLRNYPNKLFESLLLLSLTLLKFSSEKEFTNNIPIYKEFTIVNESCNVANTIPILRPYKGLLNAILRRFLREKDNINSYFRKDLKAVWNYQEWWIDKVQKCYPLQWQSILSCANTQSPLILRVNKRNINREKVLEEFASSNIEAKSFGESGILLYKSRSIKDMPGFDEGWWSVQDSGAQLAIPLLQIQDGMRVLDACAAPGGKTSHLLELADVKLLALDSNKIRLNRLQANLERLKLNSSNTRFLVADAGSLNQWWDGVMFNVVIADVPCTASGIVRKHPDIRWLRKYSDIQKSVLLQKRILESLWKTVVSGGLLLYVTCSIFPEECIFQALSFLERHQDAIFLDSHNQILPNKSQNELFVDNDGFFFALFKKK</sequence>
<dbReference type="CDD" id="cd02440">
    <property type="entry name" value="AdoMet_MTases"/>
    <property type="match status" value="1"/>
</dbReference>
<dbReference type="PANTHER" id="PTHR22807">
    <property type="entry name" value="NOP2 YEAST -RELATED NOL1/NOP2/FMU SUN DOMAIN-CONTAINING"/>
    <property type="match status" value="1"/>
</dbReference>
<dbReference type="InterPro" id="IPR029063">
    <property type="entry name" value="SAM-dependent_MTases_sf"/>
</dbReference>
<comment type="similarity">
    <text evidence="5">Belongs to the class I-like SAM-binding methyltransferase superfamily. RsmB/NOP family.</text>
</comment>
<evidence type="ECO:0000256" key="4">
    <source>
        <dbReference type="ARBA" id="ARBA00022884"/>
    </source>
</evidence>
<dbReference type="InterPro" id="IPR035926">
    <property type="entry name" value="NusB-like_sf"/>
</dbReference>
<dbReference type="Gene3D" id="1.10.940.10">
    <property type="entry name" value="NusB-like"/>
    <property type="match status" value="1"/>
</dbReference>
<proteinExistence type="inferred from homology"/>
<dbReference type="Proteomes" id="UP000011547">
    <property type="component" value="Chromosome"/>
</dbReference>
<protein>
    <submittedName>
        <fullName evidence="7">Ribosomal RNA small subunit methyltransferase B</fullName>
        <ecNumber evidence="7">2.1.1.-</ecNumber>
    </submittedName>
</protein>
<dbReference type="eggNOG" id="COG0144">
    <property type="taxonomic scope" value="Bacteria"/>
</dbReference>
<feature type="binding site" evidence="5">
    <location>
        <position position="284"/>
    </location>
    <ligand>
        <name>S-adenosyl-L-methionine</name>
        <dbReference type="ChEBI" id="CHEBI:59789"/>
    </ligand>
</feature>
<gene>
    <name evidence="7" type="ORF">CDSE_0074</name>
</gene>
<feature type="domain" description="SAM-dependent MTase RsmB/NOP-type" evidence="6">
    <location>
        <begin position="174"/>
        <end position="439"/>
    </location>
</feature>
<dbReference type="Gene3D" id="3.30.70.1170">
    <property type="entry name" value="Sun protein, domain 3"/>
    <property type="match status" value="1"/>
</dbReference>
<dbReference type="OrthoDB" id="9810297at2"/>
<dbReference type="PRINTS" id="PR02008">
    <property type="entry name" value="RCMTFAMILY"/>
</dbReference>
<evidence type="ECO:0000256" key="1">
    <source>
        <dbReference type="ARBA" id="ARBA00022603"/>
    </source>
</evidence>
<name>M1LSV9_9PROT</name>
<evidence type="ECO:0000259" key="6">
    <source>
        <dbReference type="PROSITE" id="PS51686"/>
    </source>
</evidence>
<feature type="binding site" evidence="5">
    <location>
        <position position="332"/>
    </location>
    <ligand>
        <name>S-adenosyl-L-methionine</name>
        <dbReference type="ChEBI" id="CHEBI:59789"/>
    </ligand>
</feature>
<reference evidence="7 8" key="1">
    <citation type="journal article" date="2013" name="Genome Biol. Evol.">
        <title>Genome evolution and phylogenomic analysis of candidatus kinetoplastibacterium, the betaproteobacterial endosymbionts of strigomonas and angomonas.</title>
        <authorList>
            <person name="Alves J.M."/>
            <person name="Serrano M.G."/>
            <person name="Maia da Silva F."/>
            <person name="Voegtly L.J."/>
            <person name="Matveyev A.V."/>
            <person name="Teixeira M.M."/>
            <person name="Camargo E.P."/>
            <person name="Buck G.A."/>
        </authorList>
    </citation>
    <scope>NUCLEOTIDE SEQUENCE [LARGE SCALE GENOMIC DNA]</scope>
    <source>
        <strain evidence="7 8">TCC079E</strain>
    </source>
</reference>
<dbReference type="STRING" id="1208919.CDSE_0074"/>
<keyword evidence="2 5" id="KW-0808">Transferase</keyword>
<dbReference type="NCBIfam" id="NF008149">
    <property type="entry name" value="PRK10901.1"/>
    <property type="match status" value="1"/>
</dbReference>
<feature type="binding site" evidence="5">
    <location>
        <position position="313"/>
    </location>
    <ligand>
        <name>S-adenosyl-L-methionine</name>
        <dbReference type="ChEBI" id="CHEBI:59789"/>
    </ligand>
</feature>
<dbReference type="RefSeq" id="WP_015396602.1">
    <property type="nucleotide sequence ID" value="NC_020294.1"/>
</dbReference>
<dbReference type="SUPFAM" id="SSF48013">
    <property type="entry name" value="NusB-like"/>
    <property type="match status" value="1"/>
</dbReference>
<feature type="active site" description="Nucleophile" evidence="5">
    <location>
        <position position="385"/>
    </location>
</feature>
<evidence type="ECO:0000313" key="8">
    <source>
        <dbReference type="Proteomes" id="UP000011547"/>
    </source>
</evidence>
<evidence type="ECO:0000256" key="2">
    <source>
        <dbReference type="ARBA" id="ARBA00022679"/>
    </source>
</evidence>
<keyword evidence="4 5" id="KW-0694">RNA-binding</keyword>
<dbReference type="Pfam" id="PF01189">
    <property type="entry name" value="Methyltr_RsmB-F"/>
    <property type="match status" value="1"/>
</dbReference>
<dbReference type="SUPFAM" id="SSF53335">
    <property type="entry name" value="S-adenosyl-L-methionine-dependent methyltransferases"/>
    <property type="match status" value="1"/>
</dbReference>
<accession>M1LSV9</accession>
<dbReference type="GO" id="GO:0001510">
    <property type="term" value="P:RNA methylation"/>
    <property type="evidence" value="ECO:0007669"/>
    <property type="project" value="InterPro"/>
</dbReference>
<dbReference type="PANTHER" id="PTHR22807:SF61">
    <property type="entry name" value="NOL1_NOP2_SUN FAMILY PROTEIN _ ANTITERMINATION NUSB DOMAIN-CONTAINING PROTEIN"/>
    <property type="match status" value="1"/>
</dbReference>
<feature type="binding site" evidence="5">
    <location>
        <begin position="262"/>
        <end position="268"/>
    </location>
    <ligand>
        <name>S-adenosyl-L-methionine</name>
        <dbReference type="ChEBI" id="CHEBI:59789"/>
    </ligand>
</feature>
<dbReference type="Pfam" id="PF22458">
    <property type="entry name" value="RsmF-B_ferredox"/>
    <property type="match status" value="1"/>
</dbReference>
<dbReference type="AlphaFoldDB" id="M1LSV9"/>
<dbReference type="InterPro" id="IPR054728">
    <property type="entry name" value="RsmB-like_ferredoxin"/>
</dbReference>
<dbReference type="InterPro" id="IPR023267">
    <property type="entry name" value="RCMT"/>
</dbReference>
<dbReference type="InterPro" id="IPR049560">
    <property type="entry name" value="MeTrfase_RsmB-F_NOP2_cat"/>
</dbReference>
<dbReference type="EC" id="2.1.1.-" evidence="7"/>
<dbReference type="Gene3D" id="3.40.50.150">
    <property type="entry name" value="Vaccinia Virus protein VP39"/>
    <property type="match status" value="1"/>
</dbReference>
<evidence type="ECO:0000313" key="7">
    <source>
        <dbReference type="EMBL" id="AGF47191.1"/>
    </source>
</evidence>
<evidence type="ECO:0000256" key="5">
    <source>
        <dbReference type="PROSITE-ProRule" id="PRU01023"/>
    </source>
</evidence>
<organism evidence="7 8">
    <name type="scientific">Candidatus Kinetoplastidibacterium desouzai TCC079E</name>
    <dbReference type="NCBI Taxonomy" id="1208919"/>
    <lineage>
        <taxon>Bacteria</taxon>
        <taxon>Pseudomonadati</taxon>
        <taxon>Pseudomonadota</taxon>
        <taxon>Betaproteobacteria</taxon>
        <taxon>Candidatus Kinetoplastidibacterium</taxon>
    </lineage>
</organism>
<keyword evidence="1 5" id="KW-0489">Methyltransferase</keyword>
<dbReference type="InterPro" id="IPR001678">
    <property type="entry name" value="MeTrfase_RsmB-F_NOP2_dom"/>
</dbReference>
<evidence type="ECO:0000256" key="3">
    <source>
        <dbReference type="ARBA" id="ARBA00022691"/>
    </source>
</evidence>
<dbReference type="PATRIC" id="fig|1208919.3.peg.634"/>
<dbReference type="EMBL" id="CP003803">
    <property type="protein sequence ID" value="AGF47191.1"/>
    <property type="molecule type" value="Genomic_DNA"/>
</dbReference>